<organism evidence="1 2">
    <name type="scientific">Streptomyces monashensis</name>
    <dbReference type="NCBI Taxonomy" id="1678012"/>
    <lineage>
        <taxon>Bacteria</taxon>
        <taxon>Bacillati</taxon>
        <taxon>Actinomycetota</taxon>
        <taxon>Actinomycetes</taxon>
        <taxon>Kitasatosporales</taxon>
        <taxon>Streptomycetaceae</taxon>
        <taxon>Streptomyces</taxon>
    </lineage>
</organism>
<keyword evidence="2" id="KW-1185">Reference proteome</keyword>
<comment type="caution">
    <text evidence="1">The sequence shown here is derived from an EMBL/GenBank/DDBJ whole genome shotgun (WGS) entry which is preliminary data.</text>
</comment>
<evidence type="ECO:0000313" key="1">
    <source>
        <dbReference type="EMBL" id="OIK08214.1"/>
    </source>
</evidence>
<dbReference type="Proteomes" id="UP000179642">
    <property type="component" value="Unassembled WGS sequence"/>
</dbReference>
<sequence length="400" mass="44582">MVLAEEQVVARTRSRRSGPRRWLRSVEWLVEARLHPRASPVTVTVARDLAERMDFDSGHVRYCLEGMVVRLGLSRATISRHVAYLRELGSLVWVERGSRKNVRRVRGLGGYAGTATVYGAVIPAVYDHAQGHTVVGSGYAARIVIDQRGAAPVSAEPVEAVDNSPVDNVSSEARETPSRTWVREVGQLKVVGGCHYISRQRANRSKPRATHQSIPINGRRRTAGDVRRAERTVRLVRALVSWTQKVPLRRLEYVLRPLTDRGLGAHEITAELMALCSGMDWRPRQPDVYISQRLTAVTAYDQQLAQAPETPLAPGEHAVAPMSNPEWAAYIELKQRLEAESAARPRTDADRAAARATWDNWPTVADHYAEAPDDALDLYGLRLCQYAVAQADRLEDRSLV</sequence>
<gene>
    <name evidence="1" type="ORF">BIV23_00250</name>
</gene>
<evidence type="ECO:0000313" key="2">
    <source>
        <dbReference type="Proteomes" id="UP000179642"/>
    </source>
</evidence>
<dbReference type="EMBL" id="MLYO01000004">
    <property type="protein sequence ID" value="OIK08214.1"/>
    <property type="molecule type" value="Genomic_DNA"/>
</dbReference>
<proteinExistence type="predicted"/>
<accession>A0A1S2QQ35</accession>
<protein>
    <submittedName>
        <fullName evidence="1">Uncharacterized protein</fullName>
    </submittedName>
</protein>
<reference evidence="1 2" key="1">
    <citation type="submission" date="2016-10" db="EMBL/GenBank/DDBJ databases">
        <title>Genome sequence of Streptomyces sp. MUSC 1.</title>
        <authorList>
            <person name="Lee L.-H."/>
            <person name="Ser H.-L."/>
            <person name="Law J.W.-F."/>
        </authorList>
    </citation>
    <scope>NUCLEOTIDE SEQUENCE [LARGE SCALE GENOMIC DNA]</scope>
    <source>
        <strain evidence="1 2">MUSC 1</strain>
    </source>
</reference>
<dbReference type="AlphaFoldDB" id="A0A1S2QQ35"/>
<name>A0A1S2QQ35_9ACTN</name>